<evidence type="ECO:0000313" key="2">
    <source>
        <dbReference type="Proteomes" id="UP000759103"/>
    </source>
</evidence>
<sequence length="220" mass="23282">MAWQRMPMETWQNKIAVLVEALPDAALADLLSQIELVSPVLEPDDVSAGRHRGDVVIAGDYTPLTLLTLIEGDLSVAGQVSTQEVDGNDGHAALVVFGSLRCGSLLNDWGSRVVVTGDLIVGDWIYTAREESVLVVGGDLRAPVLVSGESAVEVGGSVDLEQGLGVIRRLGAPGGATVTPRYGWHALAALLALDPARATEEEEIVPLLEDRLYRTGSILP</sequence>
<dbReference type="EMBL" id="JAHXZN010000004">
    <property type="protein sequence ID" value="MBW6531699.1"/>
    <property type="molecule type" value="Genomic_DNA"/>
</dbReference>
<proteinExistence type="predicted"/>
<organism evidence="1 2">
    <name type="scientific">Sphingomonas citri</name>
    <dbReference type="NCBI Taxonomy" id="2862499"/>
    <lineage>
        <taxon>Bacteria</taxon>
        <taxon>Pseudomonadati</taxon>
        <taxon>Pseudomonadota</taxon>
        <taxon>Alphaproteobacteria</taxon>
        <taxon>Sphingomonadales</taxon>
        <taxon>Sphingomonadaceae</taxon>
        <taxon>Sphingomonas</taxon>
    </lineage>
</organism>
<dbReference type="Proteomes" id="UP000759103">
    <property type="component" value="Unassembled WGS sequence"/>
</dbReference>
<evidence type="ECO:0008006" key="3">
    <source>
        <dbReference type="Google" id="ProtNLM"/>
    </source>
</evidence>
<name>A0ABS7BQ17_9SPHN</name>
<gene>
    <name evidence="1" type="ORF">KZ820_13225</name>
</gene>
<protein>
    <recommendedName>
        <fullName evidence="3">Polymer-forming cytoskeletal protein</fullName>
    </recommendedName>
</protein>
<comment type="caution">
    <text evidence="1">The sequence shown here is derived from an EMBL/GenBank/DDBJ whole genome shotgun (WGS) entry which is preliminary data.</text>
</comment>
<dbReference type="RefSeq" id="WP_219749085.1">
    <property type="nucleotide sequence ID" value="NZ_JAHXZN010000004.1"/>
</dbReference>
<keyword evidence="2" id="KW-1185">Reference proteome</keyword>
<accession>A0ABS7BQ17</accession>
<reference evidence="1 2" key="1">
    <citation type="submission" date="2021-07" db="EMBL/GenBank/DDBJ databases">
        <title>Sphingomonas sp.</title>
        <authorList>
            <person name="Feng G."/>
            <person name="Li J."/>
            <person name="Pan M."/>
        </authorList>
    </citation>
    <scope>NUCLEOTIDE SEQUENCE [LARGE SCALE GENOMIC DNA]</scope>
    <source>
        <strain evidence="1 2">RRHST34</strain>
    </source>
</reference>
<evidence type="ECO:0000313" key="1">
    <source>
        <dbReference type="EMBL" id="MBW6531699.1"/>
    </source>
</evidence>